<accession>A0A0N7KDH6</accession>
<gene>
    <name evidence="1" type="ordered locus">Os01g0674125</name>
    <name evidence="1" type="ORF">OSNPB_010674125</name>
</gene>
<dbReference type="Gramene" id="Os01t0674125-00">
    <property type="protein sequence ID" value="Os01t0674125-00"/>
    <property type="gene ID" value="Os01g0674125"/>
</dbReference>
<name>A0A0N7KDH6_ORYSJ</name>
<evidence type="ECO:0000313" key="1">
    <source>
        <dbReference type="EMBL" id="BAS73641.1"/>
    </source>
</evidence>
<sequence length="91" mass="9978">MFSVVRSCSRNTLIATSVPFHIPRKTSPKNPIPTLVPIVSSEKSMFHSSKGNKGLLRNGELCKTLFHANTIFSLLTKSQGLIVSEICALYS</sequence>
<protein>
    <submittedName>
        <fullName evidence="1">Os01g0674125 protein</fullName>
    </submittedName>
</protein>
<dbReference type="PaxDb" id="39947-A0A0N7KDH6"/>
<proteinExistence type="predicted"/>
<evidence type="ECO:0000313" key="2">
    <source>
        <dbReference type="Proteomes" id="UP000059680"/>
    </source>
</evidence>
<dbReference type="AlphaFoldDB" id="A0A0N7KDH6"/>
<dbReference type="Proteomes" id="UP000059680">
    <property type="component" value="Chromosome 1"/>
</dbReference>
<reference evidence="1 2" key="2">
    <citation type="journal article" date="2013" name="Plant Cell Physiol.">
        <title>Rice Annotation Project Database (RAP-DB): an integrative and interactive database for rice genomics.</title>
        <authorList>
            <person name="Sakai H."/>
            <person name="Lee S.S."/>
            <person name="Tanaka T."/>
            <person name="Numa H."/>
            <person name="Kim J."/>
            <person name="Kawahara Y."/>
            <person name="Wakimoto H."/>
            <person name="Yang C.C."/>
            <person name="Iwamoto M."/>
            <person name="Abe T."/>
            <person name="Yamada Y."/>
            <person name="Muto A."/>
            <person name="Inokuchi H."/>
            <person name="Ikemura T."/>
            <person name="Matsumoto T."/>
            <person name="Sasaki T."/>
            <person name="Itoh T."/>
        </authorList>
    </citation>
    <scope>NUCLEOTIDE SEQUENCE [LARGE SCALE GENOMIC DNA]</scope>
    <source>
        <strain evidence="2">cv. Nipponbare</strain>
    </source>
</reference>
<keyword evidence="2" id="KW-1185">Reference proteome</keyword>
<dbReference type="EMBL" id="AP014957">
    <property type="protein sequence ID" value="BAS73641.1"/>
    <property type="molecule type" value="Genomic_DNA"/>
</dbReference>
<organism evidence="1 2">
    <name type="scientific">Oryza sativa subsp. japonica</name>
    <name type="common">Rice</name>
    <dbReference type="NCBI Taxonomy" id="39947"/>
    <lineage>
        <taxon>Eukaryota</taxon>
        <taxon>Viridiplantae</taxon>
        <taxon>Streptophyta</taxon>
        <taxon>Embryophyta</taxon>
        <taxon>Tracheophyta</taxon>
        <taxon>Spermatophyta</taxon>
        <taxon>Magnoliopsida</taxon>
        <taxon>Liliopsida</taxon>
        <taxon>Poales</taxon>
        <taxon>Poaceae</taxon>
        <taxon>BOP clade</taxon>
        <taxon>Oryzoideae</taxon>
        <taxon>Oryzeae</taxon>
        <taxon>Oryzinae</taxon>
        <taxon>Oryza</taxon>
        <taxon>Oryza sativa</taxon>
    </lineage>
</organism>
<reference evidence="1 2" key="3">
    <citation type="journal article" date="2013" name="Rice">
        <title>Improvement of the Oryza sativa Nipponbare reference genome using next generation sequence and optical map data.</title>
        <authorList>
            <person name="Kawahara Y."/>
            <person name="de la Bastide M."/>
            <person name="Hamilton J.P."/>
            <person name="Kanamori H."/>
            <person name="McCombie W.R."/>
            <person name="Ouyang S."/>
            <person name="Schwartz D.C."/>
            <person name="Tanaka T."/>
            <person name="Wu J."/>
            <person name="Zhou S."/>
            <person name="Childs K.L."/>
            <person name="Davidson R.M."/>
            <person name="Lin H."/>
            <person name="Quesada-Ocampo L."/>
            <person name="Vaillancourt B."/>
            <person name="Sakai H."/>
            <person name="Lee S.S."/>
            <person name="Kim J."/>
            <person name="Numa H."/>
            <person name="Itoh T."/>
            <person name="Buell C.R."/>
            <person name="Matsumoto T."/>
        </authorList>
    </citation>
    <scope>NUCLEOTIDE SEQUENCE [LARGE SCALE GENOMIC DNA]</scope>
    <source>
        <strain evidence="2">cv. Nipponbare</strain>
    </source>
</reference>
<reference evidence="2" key="1">
    <citation type="journal article" date="2005" name="Nature">
        <title>The map-based sequence of the rice genome.</title>
        <authorList>
            <consortium name="International rice genome sequencing project (IRGSP)"/>
            <person name="Matsumoto T."/>
            <person name="Wu J."/>
            <person name="Kanamori H."/>
            <person name="Katayose Y."/>
            <person name="Fujisawa M."/>
            <person name="Namiki N."/>
            <person name="Mizuno H."/>
            <person name="Yamamoto K."/>
            <person name="Antonio B.A."/>
            <person name="Baba T."/>
            <person name="Sakata K."/>
            <person name="Nagamura Y."/>
            <person name="Aoki H."/>
            <person name="Arikawa K."/>
            <person name="Arita K."/>
            <person name="Bito T."/>
            <person name="Chiden Y."/>
            <person name="Fujitsuka N."/>
            <person name="Fukunaka R."/>
            <person name="Hamada M."/>
            <person name="Harada C."/>
            <person name="Hayashi A."/>
            <person name="Hijishita S."/>
            <person name="Honda M."/>
            <person name="Hosokawa S."/>
            <person name="Ichikawa Y."/>
            <person name="Idonuma A."/>
            <person name="Iijima M."/>
            <person name="Ikeda M."/>
            <person name="Ikeno M."/>
            <person name="Ito K."/>
            <person name="Ito S."/>
            <person name="Ito T."/>
            <person name="Ito Y."/>
            <person name="Ito Y."/>
            <person name="Iwabuchi A."/>
            <person name="Kamiya K."/>
            <person name="Karasawa W."/>
            <person name="Kurita K."/>
            <person name="Katagiri S."/>
            <person name="Kikuta A."/>
            <person name="Kobayashi H."/>
            <person name="Kobayashi N."/>
            <person name="Machita K."/>
            <person name="Maehara T."/>
            <person name="Masukawa M."/>
            <person name="Mizubayashi T."/>
            <person name="Mukai Y."/>
            <person name="Nagasaki H."/>
            <person name="Nagata Y."/>
            <person name="Naito S."/>
            <person name="Nakashima M."/>
            <person name="Nakama Y."/>
            <person name="Nakamichi Y."/>
            <person name="Nakamura M."/>
            <person name="Meguro A."/>
            <person name="Negishi M."/>
            <person name="Ohta I."/>
            <person name="Ohta T."/>
            <person name="Okamoto M."/>
            <person name="Ono N."/>
            <person name="Saji S."/>
            <person name="Sakaguchi M."/>
            <person name="Sakai K."/>
            <person name="Shibata M."/>
            <person name="Shimokawa T."/>
            <person name="Song J."/>
            <person name="Takazaki Y."/>
            <person name="Terasawa K."/>
            <person name="Tsugane M."/>
            <person name="Tsuji K."/>
            <person name="Ueda S."/>
            <person name="Waki K."/>
            <person name="Yamagata H."/>
            <person name="Yamamoto M."/>
            <person name="Yamamoto S."/>
            <person name="Yamane H."/>
            <person name="Yoshiki S."/>
            <person name="Yoshihara R."/>
            <person name="Yukawa K."/>
            <person name="Zhong H."/>
            <person name="Yano M."/>
            <person name="Yuan Q."/>
            <person name="Ouyang S."/>
            <person name="Liu J."/>
            <person name="Jones K.M."/>
            <person name="Gansberger K."/>
            <person name="Moffat K."/>
            <person name="Hill J."/>
            <person name="Bera J."/>
            <person name="Fadrosh D."/>
            <person name="Jin S."/>
            <person name="Johri S."/>
            <person name="Kim M."/>
            <person name="Overton L."/>
            <person name="Reardon M."/>
            <person name="Tsitrin T."/>
            <person name="Vuong H."/>
            <person name="Weaver B."/>
            <person name="Ciecko A."/>
            <person name="Tallon L."/>
            <person name="Jackson J."/>
            <person name="Pai G."/>
            <person name="Aken S.V."/>
            <person name="Utterback T."/>
            <person name="Reidmuller S."/>
            <person name="Feldblyum T."/>
            <person name="Hsiao J."/>
            <person name="Zismann V."/>
            <person name="Iobst S."/>
            <person name="de Vazeille A.R."/>
            <person name="Buell C.R."/>
            <person name="Ying K."/>
            <person name="Li Y."/>
            <person name="Lu T."/>
            <person name="Huang Y."/>
            <person name="Zhao Q."/>
            <person name="Feng Q."/>
            <person name="Zhang L."/>
            <person name="Zhu J."/>
            <person name="Weng Q."/>
            <person name="Mu J."/>
            <person name="Lu Y."/>
            <person name="Fan D."/>
            <person name="Liu Y."/>
            <person name="Guan J."/>
            <person name="Zhang Y."/>
            <person name="Yu S."/>
            <person name="Liu X."/>
            <person name="Zhang Y."/>
            <person name="Hong G."/>
            <person name="Han B."/>
            <person name="Choisne N."/>
            <person name="Demange N."/>
            <person name="Orjeda G."/>
            <person name="Samain S."/>
            <person name="Cattolico L."/>
            <person name="Pelletier E."/>
            <person name="Couloux A."/>
            <person name="Segurens B."/>
            <person name="Wincker P."/>
            <person name="D'Hont A."/>
            <person name="Scarpelli C."/>
            <person name="Weissenbach J."/>
            <person name="Salanoubat M."/>
            <person name="Quetier F."/>
            <person name="Yu Y."/>
            <person name="Kim H.R."/>
            <person name="Rambo T."/>
            <person name="Currie J."/>
            <person name="Collura K."/>
            <person name="Luo M."/>
            <person name="Yang T."/>
            <person name="Ammiraju J.S.S."/>
            <person name="Engler F."/>
            <person name="Soderlund C."/>
            <person name="Wing R.A."/>
            <person name="Palmer L.E."/>
            <person name="de la Bastide M."/>
            <person name="Spiegel L."/>
            <person name="Nascimento L."/>
            <person name="Zutavern T."/>
            <person name="O'Shaughnessy A."/>
            <person name="Dike S."/>
            <person name="Dedhia N."/>
            <person name="Preston R."/>
            <person name="Balija V."/>
            <person name="McCombie W.R."/>
            <person name="Chow T."/>
            <person name="Chen H."/>
            <person name="Chung M."/>
            <person name="Chen C."/>
            <person name="Shaw J."/>
            <person name="Wu H."/>
            <person name="Hsiao K."/>
            <person name="Chao Y."/>
            <person name="Chu M."/>
            <person name="Cheng C."/>
            <person name="Hour A."/>
            <person name="Lee P."/>
            <person name="Lin S."/>
            <person name="Lin Y."/>
            <person name="Liou J."/>
            <person name="Liu S."/>
            <person name="Hsing Y."/>
            <person name="Raghuvanshi S."/>
            <person name="Mohanty A."/>
            <person name="Bharti A.K."/>
            <person name="Gaur A."/>
            <person name="Gupta V."/>
            <person name="Kumar D."/>
            <person name="Ravi V."/>
            <person name="Vij S."/>
            <person name="Kapur A."/>
            <person name="Khurana P."/>
            <person name="Khurana P."/>
            <person name="Khurana J.P."/>
            <person name="Tyagi A.K."/>
            <person name="Gaikwad K."/>
            <person name="Singh A."/>
            <person name="Dalal V."/>
            <person name="Srivastava S."/>
            <person name="Dixit A."/>
            <person name="Pal A.K."/>
            <person name="Ghazi I.A."/>
            <person name="Yadav M."/>
            <person name="Pandit A."/>
            <person name="Bhargava A."/>
            <person name="Sureshbabu K."/>
            <person name="Batra K."/>
            <person name="Sharma T.R."/>
            <person name="Mohapatra T."/>
            <person name="Singh N.K."/>
            <person name="Messing J."/>
            <person name="Nelson A.B."/>
            <person name="Fuks G."/>
            <person name="Kavchok S."/>
            <person name="Keizer G."/>
            <person name="Linton E."/>
            <person name="Llaca V."/>
            <person name="Song R."/>
            <person name="Tanyolac B."/>
            <person name="Young S."/>
            <person name="Ho-Il K."/>
            <person name="Hahn J.H."/>
            <person name="Sangsakoo G."/>
            <person name="Vanavichit A."/>
            <person name="de Mattos Luiz.A.T."/>
            <person name="Zimmer P.D."/>
            <person name="Malone G."/>
            <person name="Dellagostin O."/>
            <person name="de Oliveira A.C."/>
            <person name="Bevan M."/>
            <person name="Bancroft I."/>
            <person name="Minx P."/>
            <person name="Cordum H."/>
            <person name="Wilson R."/>
            <person name="Cheng Z."/>
            <person name="Jin W."/>
            <person name="Jiang J."/>
            <person name="Leong S.A."/>
            <person name="Iwama H."/>
            <person name="Gojobori T."/>
            <person name="Itoh T."/>
            <person name="Niimura Y."/>
            <person name="Fujii Y."/>
            <person name="Habara T."/>
            <person name="Sakai H."/>
            <person name="Sato Y."/>
            <person name="Wilson G."/>
            <person name="Kumar K."/>
            <person name="McCouch S."/>
            <person name="Juretic N."/>
            <person name="Hoen D."/>
            <person name="Wright S."/>
            <person name="Bruskiewich R."/>
            <person name="Bureau T."/>
            <person name="Miyao A."/>
            <person name="Hirochika H."/>
            <person name="Nishikawa T."/>
            <person name="Kadowaki K."/>
            <person name="Sugiura M."/>
            <person name="Burr B."/>
            <person name="Sasaki T."/>
        </authorList>
    </citation>
    <scope>NUCLEOTIDE SEQUENCE [LARGE SCALE GENOMIC DNA]</scope>
    <source>
        <strain evidence="2">cv. Nipponbare</strain>
    </source>
</reference>
<dbReference type="InParanoid" id="A0A0N7KDH6"/>